<feature type="domain" description="C-type lectin" evidence="2">
    <location>
        <begin position="4"/>
        <end position="73"/>
    </location>
</feature>
<protein>
    <recommendedName>
        <fullName evidence="2">C-type lectin domain-containing protein</fullName>
    </recommendedName>
</protein>
<dbReference type="CDD" id="cd00037">
    <property type="entry name" value="CLECT"/>
    <property type="match status" value="2"/>
</dbReference>
<dbReference type="PROSITE" id="PS50041">
    <property type="entry name" value="C_TYPE_LECTIN_2"/>
    <property type="match status" value="2"/>
</dbReference>
<dbReference type="AlphaFoldDB" id="A0A8S1E652"/>
<dbReference type="SMART" id="SM00034">
    <property type="entry name" value="CLECT"/>
    <property type="match status" value="2"/>
</dbReference>
<evidence type="ECO:0000256" key="1">
    <source>
        <dbReference type="ARBA" id="ARBA00023157"/>
    </source>
</evidence>
<evidence type="ECO:0000313" key="3">
    <source>
        <dbReference type="EMBL" id="CAB3388910.1"/>
    </source>
</evidence>
<keyword evidence="1" id="KW-1015">Disulfide bond</keyword>
<organism evidence="3 4">
    <name type="scientific">Cloeon dipterum</name>
    <dbReference type="NCBI Taxonomy" id="197152"/>
    <lineage>
        <taxon>Eukaryota</taxon>
        <taxon>Metazoa</taxon>
        <taxon>Ecdysozoa</taxon>
        <taxon>Arthropoda</taxon>
        <taxon>Hexapoda</taxon>
        <taxon>Insecta</taxon>
        <taxon>Pterygota</taxon>
        <taxon>Palaeoptera</taxon>
        <taxon>Ephemeroptera</taxon>
        <taxon>Pisciforma</taxon>
        <taxon>Baetidae</taxon>
        <taxon>Cloeon</taxon>
    </lineage>
</organism>
<keyword evidence="4" id="KW-1185">Reference proteome</keyword>
<evidence type="ECO:0000313" key="4">
    <source>
        <dbReference type="Proteomes" id="UP000494165"/>
    </source>
</evidence>
<dbReference type="PANTHER" id="PTHR22802">
    <property type="entry name" value="C-TYPE LECTIN SUPERFAMILY MEMBER"/>
    <property type="match status" value="1"/>
</dbReference>
<accession>A0A8S1E652</accession>
<dbReference type="OrthoDB" id="6340082at2759"/>
<dbReference type="InterPro" id="IPR018378">
    <property type="entry name" value="C-type_lectin_CS"/>
</dbReference>
<feature type="domain" description="C-type lectin" evidence="2">
    <location>
        <begin position="178"/>
        <end position="300"/>
    </location>
</feature>
<dbReference type="PANTHER" id="PTHR22802:SF465">
    <property type="entry name" value="AT17652P-RELATED"/>
    <property type="match status" value="1"/>
</dbReference>
<dbReference type="Proteomes" id="UP000494165">
    <property type="component" value="Unassembled WGS sequence"/>
</dbReference>
<dbReference type="SUPFAM" id="SSF56436">
    <property type="entry name" value="C-type lectin-like"/>
    <property type="match status" value="2"/>
</dbReference>
<comment type="caution">
    <text evidence="3">The sequence shown here is derived from an EMBL/GenBank/DDBJ whole genome shotgun (WGS) entry which is preliminary data.</text>
</comment>
<name>A0A8S1E652_9INSE</name>
<dbReference type="InterPro" id="IPR051004">
    <property type="entry name" value="DC-SIGN_domain-containing"/>
</dbReference>
<dbReference type="InterPro" id="IPR016186">
    <property type="entry name" value="C-type_lectin-like/link_sf"/>
</dbReference>
<dbReference type="InterPro" id="IPR016187">
    <property type="entry name" value="CTDL_fold"/>
</dbReference>
<sequence length="306" mass="34492">MPLFPGSKYYISKEKMSWHLAGKFCKSNGMELASIETEAENNALLDVIDDENTKEFYWLSGSDLGSEGTFYWAGTVEELGTLSPSSNCDVAALGKALCDQRIEVVEEKLKGVTTLMNQKLCEFQIKALRESGEQQKQICEYRIKEANQQISNALKTTQPRTYGRTVSEHVASNLMPLFPGSKYYISKEKMNWHLAGKFCKSNGMDLASIETEAENNALLNVIEKEHPKEAYWLSGSDLGSEGTFYWTGTGLDISGFTYFVEGPPNNHGGKEHCLLFWKFPSNNHAWNDHQCQLNFRFICEVNESVP</sequence>
<gene>
    <name evidence="3" type="ORF">CLODIP_2_CD11961</name>
</gene>
<dbReference type="PROSITE" id="PS00615">
    <property type="entry name" value="C_TYPE_LECTIN_1"/>
    <property type="match status" value="1"/>
</dbReference>
<evidence type="ECO:0000259" key="2">
    <source>
        <dbReference type="PROSITE" id="PS50041"/>
    </source>
</evidence>
<dbReference type="Gene3D" id="3.10.100.10">
    <property type="entry name" value="Mannose-Binding Protein A, subunit A"/>
    <property type="match status" value="2"/>
</dbReference>
<dbReference type="Pfam" id="PF00059">
    <property type="entry name" value="Lectin_C"/>
    <property type="match status" value="2"/>
</dbReference>
<dbReference type="EMBL" id="CADEPI010001001">
    <property type="protein sequence ID" value="CAB3388910.1"/>
    <property type="molecule type" value="Genomic_DNA"/>
</dbReference>
<dbReference type="InterPro" id="IPR001304">
    <property type="entry name" value="C-type_lectin-like"/>
</dbReference>
<proteinExistence type="predicted"/>
<reference evidence="3 4" key="1">
    <citation type="submission" date="2020-04" db="EMBL/GenBank/DDBJ databases">
        <authorList>
            <person name="Alioto T."/>
            <person name="Alioto T."/>
            <person name="Gomez Garrido J."/>
        </authorList>
    </citation>
    <scope>NUCLEOTIDE SEQUENCE [LARGE SCALE GENOMIC DNA]</scope>
</reference>